<feature type="domain" description="Gfo/Idh/MocA-like oxidoreductase N-terminal" evidence="1">
    <location>
        <begin position="1"/>
        <end position="120"/>
    </location>
</feature>
<dbReference type="GeneID" id="98308584"/>
<dbReference type="InterPro" id="IPR051317">
    <property type="entry name" value="Gfo/Idh/MocA_oxidoreduct"/>
</dbReference>
<organism evidence="2 3">
    <name type="scientific">Liquorilactobacillus satsumensis DSM 16230 = JCM 12392</name>
    <dbReference type="NCBI Taxonomy" id="1423801"/>
    <lineage>
        <taxon>Bacteria</taxon>
        <taxon>Bacillati</taxon>
        <taxon>Bacillota</taxon>
        <taxon>Bacilli</taxon>
        <taxon>Lactobacillales</taxon>
        <taxon>Lactobacillaceae</taxon>
        <taxon>Liquorilactobacillus</taxon>
    </lineage>
</organism>
<evidence type="ECO:0000313" key="3">
    <source>
        <dbReference type="Proteomes" id="UP000051166"/>
    </source>
</evidence>
<evidence type="ECO:0000259" key="1">
    <source>
        <dbReference type="Pfam" id="PF01408"/>
    </source>
</evidence>
<reference evidence="2 3" key="1">
    <citation type="journal article" date="2015" name="Genome Announc.">
        <title>Expanding the biotechnology potential of lactobacilli through comparative genomics of 213 strains and associated genera.</title>
        <authorList>
            <person name="Sun Z."/>
            <person name="Harris H.M."/>
            <person name="McCann A."/>
            <person name="Guo C."/>
            <person name="Argimon S."/>
            <person name="Zhang W."/>
            <person name="Yang X."/>
            <person name="Jeffery I.B."/>
            <person name="Cooney J.C."/>
            <person name="Kagawa T.F."/>
            <person name="Liu W."/>
            <person name="Song Y."/>
            <person name="Salvetti E."/>
            <person name="Wrobel A."/>
            <person name="Rasinkangas P."/>
            <person name="Parkhill J."/>
            <person name="Rea M.C."/>
            <person name="O'Sullivan O."/>
            <person name="Ritari J."/>
            <person name="Douillard F.P."/>
            <person name="Paul Ross R."/>
            <person name="Yang R."/>
            <person name="Briner A.E."/>
            <person name="Felis G.E."/>
            <person name="de Vos W.M."/>
            <person name="Barrangou R."/>
            <person name="Klaenhammer T.R."/>
            <person name="Caufield P.W."/>
            <person name="Cui Y."/>
            <person name="Zhang H."/>
            <person name="O'Toole P.W."/>
        </authorList>
    </citation>
    <scope>NUCLEOTIDE SEQUENCE [LARGE SCALE GENOMIC DNA]</scope>
    <source>
        <strain evidence="2 3">DSM 16230</strain>
    </source>
</reference>
<sequence length="304" mass="34638">MKIGVIGLGDNVQKAYLPTFVKMYNTAEFIFASDNAQVRSELMSKYHLLKMVSSLDELFAAGIEACFIHVPAPLRCELTRRCLEKDIHVFVDGPLRKQPTEVKQLQELALAHSKIFMIGFNRRFAPLVERLKETPAKQSLFLQKNITVKSRNVEELFYNDFLPVLDAAIYLLDSELKRTIPVIKQRAGKLESATLILETAATTAILTMNFQSKVASEIYEVTSENGISILNELTSLRLLHAENEELLGFGDWDSPLKKRGYEQMVRLFVNAVKSETSTNLRQKNILLSYKLCAEMLQEYQQQIK</sequence>
<dbReference type="AlphaFoldDB" id="A0A0R1V390"/>
<dbReference type="InterPro" id="IPR000683">
    <property type="entry name" value="Gfo/Idh/MocA-like_OxRdtase_N"/>
</dbReference>
<dbReference type="EMBL" id="AZFQ01000050">
    <property type="protein sequence ID" value="KRL97704.1"/>
    <property type="molecule type" value="Genomic_DNA"/>
</dbReference>
<keyword evidence="3" id="KW-1185">Reference proteome</keyword>
<dbReference type="Gene3D" id="3.40.50.720">
    <property type="entry name" value="NAD(P)-binding Rossmann-like Domain"/>
    <property type="match status" value="1"/>
</dbReference>
<dbReference type="GO" id="GO:0000166">
    <property type="term" value="F:nucleotide binding"/>
    <property type="evidence" value="ECO:0007669"/>
    <property type="project" value="InterPro"/>
</dbReference>
<dbReference type="Gene3D" id="3.30.360.10">
    <property type="entry name" value="Dihydrodipicolinate Reductase, domain 2"/>
    <property type="match status" value="1"/>
</dbReference>
<dbReference type="PANTHER" id="PTHR43708:SF4">
    <property type="entry name" value="OXIDOREDUCTASE YCEM-RELATED"/>
    <property type="match status" value="1"/>
</dbReference>
<dbReference type="STRING" id="1423801.FD50_GL001270"/>
<dbReference type="PATRIC" id="fig|1423801.4.peg.1298"/>
<gene>
    <name evidence="2" type="ORF">FD50_GL001270</name>
</gene>
<name>A0A0R1V390_9LACO</name>
<dbReference type="SUPFAM" id="SSF55347">
    <property type="entry name" value="Glyceraldehyde-3-phosphate dehydrogenase-like, C-terminal domain"/>
    <property type="match status" value="1"/>
</dbReference>
<dbReference type="Pfam" id="PF01408">
    <property type="entry name" value="GFO_IDH_MocA"/>
    <property type="match status" value="1"/>
</dbReference>
<dbReference type="OrthoDB" id="9815825at2"/>
<protein>
    <submittedName>
        <fullName evidence="2">Oxidoreductase</fullName>
    </submittedName>
</protein>
<dbReference type="Proteomes" id="UP000051166">
    <property type="component" value="Unassembled WGS sequence"/>
</dbReference>
<proteinExistence type="predicted"/>
<dbReference type="InterPro" id="IPR036291">
    <property type="entry name" value="NAD(P)-bd_dom_sf"/>
</dbReference>
<dbReference type="RefSeq" id="WP_056961128.1">
    <property type="nucleotide sequence ID" value="NZ_AZFQ01000050.1"/>
</dbReference>
<dbReference type="PANTHER" id="PTHR43708">
    <property type="entry name" value="CONSERVED EXPRESSED OXIDOREDUCTASE (EUROFUNG)"/>
    <property type="match status" value="1"/>
</dbReference>
<evidence type="ECO:0000313" key="2">
    <source>
        <dbReference type="EMBL" id="KRL97704.1"/>
    </source>
</evidence>
<accession>A0A0R1V390</accession>
<comment type="caution">
    <text evidence="2">The sequence shown here is derived from an EMBL/GenBank/DDBJ whole genome shotgun (WGS) entry which is preliminary data.</text>
</comment>
<dbReference type="SUPFAM" id="SSF51735">
    <property type="entry name" value="NAD(P)-binding Rossmann-fold domains"/>
    <property type="match status" value="1"/>
</dbReference>